<dbReference type="AlphaFoldDB" id="A0A494XE71"/>
<dbReference type="PRINTS" id="PR00344">
    <property type="entry name" value="BCTRLSENSOR"/>
</dbReference>
<dbReference type="InterPro" id="IPR036890">
    <property type="entry name" value="HATPase_C_sf"/>
</dbReference>
<evidence type="ECO:0000256" key="13">
    <source>
        <dbReference type="ARBA" id="ARBA00074306"/>
    </source>
</evidence>
<evidence type="ECO:0000256" key="3">
    <source>
        <dbReference type="ARBA" id="ARBA00006402"/>
    </source>
</evidence>
<evidence type="ECO:0000256" key="11">
    <source>
        <dbReference type="ARBA" id="ARBA00023012"/>
    </source>
</evidence>
<dbReference type="GO" id="GO:0005524">
    <property type="term" value="F:ATP binding"/>
    <property type="evidence" value="ECO:0007669"/>
    <property type="project" value="UniProtKB-KW"/>
</dbReference>
<dbReference type="InterPro" id="IPR001789">
    <property type="entry name" value="Sig_transdc_resp-reg_receiver"/>
</dbReference>
<dbReference type="InterPro" id="IPR029016">
    <property type="entry name" value="GAF-like_dom_sf"/>
</dbReference>
<dbReference type="InterPro" id="IPR005467">
    <property type="entry name" value="His_kinase_dom"/>
</dbReference>
<gene>
    <name evidence="20" type="ORF">D7Z26_24550</name>
</gene>
<evidence type="ECO:0000256" key="8">
    <source>
        <dbReference type="ARBA" id="ARBA00022741"/>
    </source>
</evidence>
<proteinExistence type="inferred from homology"/>
<dbReference type="Proteomes" id="UP000282076">
    <property type="component" value="Unassembled WGS sequence"/>
</dbReference>
<evidence type="ECO:0000256" key="15">
    <source>
        <dbReference type="SAM" id="Coils"/>
    </source>
</evidence>
<evidence type="ECO:0000256" key="14">
    <source>
        <dbReference type="PROSITE-ProRule" id="PRU00169"/>
    </source>
</evidence>
<dbReference type="PANTHER" id="PTHR45339:SF1">
    <property type="entry name" value="HYBRID SIGNAL TRANSDUCTION HISTIDINE KINASE J"/>
    <property type="match status" value="1"/>
</dbReference>
<keyword evidence="16" id="KW-0812">Transmembrane</keyword>
<dbReference type="Pfam" id="PF13185">
    <property type="entry name" value="GAF_2"/>
    <property type="match status" value="1"/>
</dbReference>
<evidence type="ECO:0000256" key="12">
    <source>
        <dbReference type="ARBA" id="ARBA00023136"/>
    </source>
</evidence>
<dbReference type="CDD" id="cd17546">
    <property type="entry name" value="REC_hyHK_CKI1_RcsC-like"/>
    <property type="match status" value="1"/>
</dbReference>
<evidence type="ECO:0000256" key="1">
    <source>
        <dbReference type="ARBA" id="ARBA00000085"/>
    </source>
</evidence>
<feature type="transmembrane region" description="Helical" evidence="16">
    <location>
        <begin position="183"/>
        <end position="207"/>
    </location>
</feature>
<evidence type="ECO:0000259" key="17">
    <source>
        <dbReference type="PROSITE" id="PS50109"/>
    </source>
</evidence>
<dbReference type="SUPFAM" id="SSF47384">
    <property type="entry name" value="Homodimeric domain of signal transducing histidine kinase"/>
    <property type="match status" value="1"/>
</dbReference>
<accession>A0A494XE71</accession>
<dbReference type="PROSITE" id="PS50109">
    <property type="entry name" value="HIS_KIN"/>
    <property type="match status" value="1"/>
</dbReference>
<feature type="domain" description="HAMP" evidence="19">
    <location>
        <begin position="208"/>
        <end position="263"/>
    </location>
</feature>
<keyword evidence="8" id="KW-0547">Nucleotide-binding</keyword>
<dbReference type="CDD" id="cd00082">
    <property type="entry name" value="HisKA"/>
    <property type="match status" value="1"/>
</dbReference>
<keyword evidence="6 14" id="KW-0597">Phosphoprotein</keyword>
<dbReference type="InterPro" id="IPR036097">
    <property type="entry name" value="HisK_dim/P_sf"/>
</dbReference>
<feature type="domain" description="Histidine kinase" evidence="17">
    <location>
        <begin position="516"/>
        <end position="750"/>
    </location>
</feature>
<keyword evidence="12 16" id="KW-0472">Membrane</keyword>
<evidence type="ECO:0000313" key="21">
    <source>
        <dbReference type="Proteomes" id="UP000282076"/>
    </source>
</evidence>
<evidence type="ECO:0000256" key="6">
    <source>
        <dbReference type="ARBA" id="ARBA00022553"/>
    </source>
</evidence>
<dbReference type="SMART" id="SM00448">
    <property type="entry name" value="REC"/>
    <property type="match status" value="1"/>
</dbReference>
<dbReference type="EMBL" id="RBZM01000012">
    <property type="protein sequence ID" value="RKP46776.1"/>
    <property type="molecule type" value="Genomic_DNA"/>
</dbReference>
<dbReference type="SUPFAM" id="SSF52172">
    <property type="entry name" value="CheY-like"/>
    <property type="match status" value="1"/>
</dbReference>
<protein>
    <recommendedName>
        <fullName evidence="13">Circadian input-output histidine kinase CikA</fullName>
        <ecNumber evidence="4">2.7.13.3</ecNumber>
    </recommendedName>
</protein>
<dbReference type="InterPro" id="IPR024478">
    <property type="entry name" value="HlyB_4HB_MCP"/>
</dbReference>
<keyword evidence="7" id="KW-0808">Transferase</keyword>
<dbReference type="GO" id="GO:0000155">
    <property type="term" value="F:phosphorelay sensor kinase activity"/>
    <property type="evidence" value="ECO:0007669"/>
    <property type="project" value="InterPro"/>
</dbReference>
<dbReference type="CDD" id="cd19411">
    <property type="entry name" value="MCP2201-like_sensor"/>
    <property type="match status" value="1"/>
</dbReference>
<comment type="similarity">
    <text evidence="3">In the N-terminal section; belongs to the phytochrome family.</text>
</comment>
<dbReference type="GO" id="GO:0005886">
    <property type="term" value="C:plasma membrane"/>
    <property type="evidence" value="ECO:0007669"/>
    <property type="project" value="UniProtKB-SubCell"/>
</dbReference>
<dbReference type="PROSITE" id="PS50110">
    <property type="entry name" value="RESPONSE_REGULATORY"/>
    <property type="match status" value="1"/>
</dbReference>
<dbReference type="EC" id="2.7.13.3" evidence="4"/>
<sequence length="908" mass="101309">MKFRTKLFVGFGTILTLLIIFSVFALRMFFSMNRAMHGVVDDNYSKVKLANTVRWDINMLNTETSAFLLDDNLDRLNESSDKINATKLNMDANLNKLEHMFEDQPDARKLVQEMHRLHDSFLDSTDLEIKLLLENKKEEAIKWHNGNTEPIRINLFQNINKFNNLQEQDMDQALIRSTDTYNFAIRLIIVLVIVTILCGVFVAAWVFRSVIKGLGHIISVMKQASVAERNDQLPRIEVQTKDEMASIGLAYNVMAAALEEQAVFQQQANLLLQDQNWNKSKVAEITALYQGVQTLSGLAKIFITAVSPAIGASYGVFYLRKETDSGIPRLIKSAAYAADNTDIGADGFAFGEGLAGQSAAENRTIILSEPPKDYIQIGSGLGAATPFQIVIVPVQFENNVVAVIELASFHEFTRSHLQLLDNLTDLLGITINSVSGHMKIQQLLSESQIFTEELQTQSEELQLQQEELRTLNDQLRDQVEASEKKSTELGKIKDELEEKNEHILLASGYKTEFLTNMSHELRTPLNSLLILSQMLAGNKEGNLSPKQVEYSQTIYSSGKDLLGLINEVLDLSKIESGKLEVAFDWVKVKNFVDFVERQFDPVASDKGLLFNVKVDEEISDLMIHTDELRLQQILQNLLSNAFKFTEKGSVSMEMRIIAKEEVEGTSVALMGDYGIAIVVSDSGIGIPKEKQAVIFEAFRQADGTTSRKYGGTGLGLSICQKIAQLLDGVIRVESEIGIGSTFTLYLPISKVRGELLASSVHEAAATHDTGAADSPDGASSIDNTLEGKKILLVDDDLRNIYALTTVLEAYRIQVLFAENGQEGINLLLENSDIDLVIMDIMMPKMDGYEAIREVRKIAQFESLPIIALTAKAMKYDREKCIEAGANDYISKPILLDQLMSLIRVWLYR</sequence>
<comment type="catalytic activity">
    <reaction evidence="1">
        <text>ATP + protein L-histidine = ADP + protein N-phospho-L-histidine.</text>
        <dbReference type="EC" id="2.7.13.3"/>
    </reaction>
</comment>
<feature type="coiled-coil region" evidence="15">
    <location>
        <begin position="440"/>
        <end position="499"/>
    </location>
</feature>
<keyword evidence="9" id="KW-0418">Kinase</keyword>
<dbReference type="SMART" id="SM00304">
    <property type="entry name" value="HAMP"/>
    <property type="match status" value="1"/>
</dbReference>
<dbReference type="Gene3D" id="3.30.565.10">
    <property type="entry name" value="Histidine kinase-like ATPase, C-terminal domain"/>
    <property type="match status" value="1"/>
</dbReference>
<organism evidence="20 21">
    <name type="scientific">Cohnella endophytica</name>
    <dbReference type="NCBI Taxonomy" id="2419778"/>
    <lineage>
        <taxon>Bacteria</taxon>
        <taxon>Bacillati</taxon>
        <taxon>Bacillota</taxon>
        <taxon>Bacilli</taxon>
        <taxon>Bacillales</taxon>
        <taxon>Paenibacillaceae</taxon>
        <taxon>Cohnella</taxon>
    </lineage>
</organism>
<dbReference type="SMART" id="SM00387">
    <property type="entry name" value="HATPase_c"/>
    <property type="match status" value="1"/>
</dbReference>
<dbReference type="OrthoDB" id="9790669at2"/>
<dbReference type="Gene3D" id="1.10.287.130">
    <property type="match status" value="1"/>
</dbReference>
<evidence type="ECO:0000259" key="18">
    <source>
        <dbReference type="PROSITE" id="PS50110"/>
    </source>
</evidence>
<comment type="caution">
    <text evidence="20">The sequence shown here is derived from an EMBL/GenBank/DDBJ whole genome shotgun (WGS) entry which is preliminary data.</text>
</comment>
<evidence type="ECO:0000256" key="2">
    <source>
        <dbReference type="ARBA" id="ARBA00004651"/>
    </source>
</evidence>
<keyword evidence="10" id="KW-0067">ATP-binding</keyword>
<reference evidence="20 21" key="1">
    <citation type="submission" date="2018-10" db="EMBL/GenBank/DDBJ databases">
        <title>Cohnella sp. M2MS4P-1, whole genome shotgun sequence.</title>
        <authorList>
            <person name="Tuo L."/>
        </authorList>
    </citation>
    <scope>NUCLEOTIDE SEQUENCE [LARGE SCALE GENOMIC DNA]</scope>
    <source>
        <strain evidence="20 21">M2MS4P-1</strain>
    </source>
</reference>
<feature type="domain" description="Response regulatory" evidence="18">
    <location>
        <begin position="789"/>
        <end position="906"/>
    </location>
</feature>
<dbReference type="Gene3D" id="6.10.340.10">
    <property type="match status" value="1"/>
</dbReference>
<dbReference type="InterPro" id="IPR003594">
    <property type="entry name" value="HATPase_dom"/>
</dbReference>
<keyword evidence="5" id="KW-1003">Cell membrane</keyword>
<dbReference type="InterPro" id="IPR004358">
    <property type="entry name" value="Sig_transdc_His_kin-like_C"/>
</dbReference>
<keyword evidence="11" id="KW-0902">Two-component regulatory system</keyword>
<dbReference type="Pfam" id="PF12729">
    <property type="entry name" value="4HB_MCP_1"/>
    <property type="match status" value="1"/>
</dbReference>
<evidence type="ECO:0000313" key="20">
    <source>
        <dbReference type="EMBL" id="RKP46776.1"/>
    </source>
</evidence>
<dbReference type="InterPro" id="IPR003661">
    <property type="entry name" value="HisK_dim/P_dom"/>
</dbReference>
<keyword evidence="15" id="KW-0175">Coiled coil</keyword>
<feature type="transmembrane region" description="Helical" evidence="16">
    <location>
        <begin position="6"/>
        <end position="26"/>
    </location>
</feature>
<evidence type="ECO:0000256" key="16">
    <source>
        <dbReference type="SAM" id="Phobius"/>
    </source>
</evidence>
<comment type="subcellular location">
    <subcellularLocation>
        <location evidence="2">Cell membrane</location>
        <topology evidence="2">Multi-pass membrane protein</topology>
    </subcellularLocation>
</comment>
<dbReference type="RefSeq" id="WP_120979677.1">
    <property type="nucleotide sequence ID" value="NZ_RBZM01000012.1"/>
</dbReference>
<dbReference type="SUPFAM" id="SSF55874">
    <property type="entry name" value="ATPase domain of HSP90 chaperone/DNA topoisomerase II/histidine kinase"/>
    <property type="match status" value="1"/>
</dbReference>
<dbReference type="InterPro" id="IPR047347">
    <property type="entry name" value="YvaQ-like_sensor"/>
</dbReference>
<keyword evidence="21" id="KW-1185">Reference proteome</keyword>
<dbReference type="PANTHER" id="PTHR45339">
    <property type="entry name" value="HYBRID SIGNAL TRANSDUCTION HISTIDINE KINASE J"/>
    <property type="match status" value="1"/>
</dbReference>
<dbReference type="Gene3D" id="3.40.50.2300">
    <property type="match status" value="1"/>
</dbReference>
<dbReference type="Pfam" id="PF00072">
    <property type="entry name" value="Response_reg"/>
    <property type="match status" value="1"/>
</dbReference>
<dbReference type="InterPro" id="IPR003018">
    <property type="entry name" value="GAF"/>
</dbReference>
<evidence type="ECO:0000256" key="4">
    <source>
        <dbReference type="ARBA" id="ARBA00012438"/>
    </source>
</evidence>
<dbReference type="Pfam" id="PF00512">
    <property type="entry name" value="HisKA"/>
    <property type="match status" value="1"/>
</dbReference>
<dbReference type="SUPFAM" id="SSF55781">
    <property type="entry name" value="GAF domain-like"/>
    <property type="match status" value="1"/>
</dbReference>
<dbReference type="InterPro" id="IPR011006">
    <property type="entry name" value="CheY-like_superfamily"/>
</dbReference>
<evidence type="ECO:0000256" key="5">
    <source>
        <dbReference type="ARBA" id="ARBA00022475"/>
    </source>
</evidence>
<dbReference type="Pfam" id="PF02518">
    <property type="entry name" value="HATPase_c"/>
    <property type="match status" value="1"/>
</dbReference>
<feature type="modified residue" description="4-aspartylphosphate" evidence="14">
    <location>
        <position position="839"/>
    </location>
</feature>
<dbReference type="FunFam" id="3.30.565.10:FF:000010">
    <property type="entry name" value="Sensor histidine kinase RcsC"/>
    <property type="match status" value="1"/>
</dbReference>
<dbReference type="InterPro" id="IPR003660">
    <property type="entry name" value="HAMP_dom"/>
</dbReference>
<dbReference type="PROSITE" id="PS50885">
    <property type="entry name" value="HAMP"/>
    <property type="match status" value="1"/>
</dbReference>
<evidence type="ECO:0000256" key="10">
    <source>
        <dbReference type="ARBA" id="ARBA00022840"/>
    </source>
</evidence>
<dbReference type="SMART" id="SM00388">
    <property type="entry name" value="HisKA"/>
    <property type="match status" value="1"/>
</dbReference>
<name>A0A494XE71_9BACL</name>
<evidence type="ECO:0000259" key="19">
    <source>
        <dbReference type="PROSITE" id="PS50885"/>
    </source>
</evidence>
<evidence type="ECO:0000256" key="9">
    <source>
        <dbReference type="ARBA" id="ARBA00022777"/>
    </source>
</evidence>
<dbReference type="Gene3D" id="3.30.450.40">
    <property type="match status" value="1"/>
</dbReference>
<evidence type="ECO:0000256" key="7">
    <source>
        <dbReference type="ARBA" id="ARBA00022679"/>
    </source>
</evidence>
<dbReference type="CDD" id="cd16922">
    <property type="entry name" value="HATPase_EvgS-ArcB-TorS-like"/>
    <property type="match status" value="1"/>
</dbReference>
<keyword evidence="16" id="KW-1133">Transmembrane helix</keyword>